<keyword evidence="4 7" id="KW-0698">rRNA processing</keyword>
<evidence type="ECO:0000259" key="9">
    <source>
        <dbReference type="Pfam" id="PF12397"/>
    </source>
</evidence>
<dbReference type="Pfam" id="PF08146">
    <property type="entry name" value="BP28CT"/>
    <property type="match status" value="1"/>
</dbReference>
<evidence type="ECO:0000256" key="3">
    <source>
        <dbReference type="ARBA" id="ARBA00022517"/>
    </source>
</evidence>
<dbReference type="GO" id="GO:0000462">
    <property type="term" value="P:maturation of SSU-rRNA from tricistronic rRNA transcript (SSU-rRNA, 5.8S rRNA, LSU-rRNA)"/>
    <property type="evidence" value="ECO:0007669"/>
    <property type="project" value="TreeGrafter"/>
</dbReference>
<evidence type="ECO:0000313" key="10">
    <source>
        <dbReference type="EMBL" id="CDW83415.1"/>
    </source>
</evidence>
<dbReference type="PANTHER" id="PTHR13457:SF1">
    <property type="entry name" value="HEAT REPEAT-CONTAINING PROTEIN 1"/>
    <property type="match status" value="1"/>
</dbReference>
<dbReference type="PANTHER" id="PTHR13457">
    <property type="entry name" value="BAP28"/>
    <property type="match status" value="1"/>
</dbReference>
<dbReference type="SUPFAM" id="SSF48371">
    <property type="entry name" value="ARM repeat"/>
    <property type="match status" value="1"/>
</dbReference>
<dbReference type="InterPro" id="IPR016024">
    <property type="entry name" value="ARM-type_fold"/>
</dbReference>
<dbReference type="Pfam" id="PF12397">
    <property type="entry name" value="U3snoRNP10"/>
    <property type="match status" value="1"/>
</dbReference>
<comment type="function">
    <text evidence="7">Involved in nucleolar processing of pre-18S ribosomal RNA.</text>
</comment>
<dbReference type="EMBL" id="CCKQ01011836">
    <property type="protein sequence ID" value="CDW83415.1"/>
    <property type="molecule type" value="Genomic_DNA"/>
</dbReference>
<keyword evidence="5 7" id="KW-0539">Nucleus</keyword>
<dbReference type="InterPro" id="IPR022125">
    <property type="entry name" value="U3snoRNP10_N"/>
</dbReference>
<evidence type="ECO:0000256" key="7">
    <source>
        <dbReference type="RuleBase" id="RU367065"/>
    </source>
</evidence>
<feature type="domain" description="U3 small nucleolar RNA-associated protein 10 N-terminal" evidence="9">
    <location>
        <begin position="247"/>
        <end position="359"/>
    </location>
</feature>
<dbReference type="GO" id="GO:0032040">
    <property type="term" value="C:small-subunit processome"/>
    <property type="evidence" value="ECO:0007669"/>
    <property type="project" value="TreeGrafter"/>
</dbReference>
<feature type="domain" description="BP28 C-terminal" evidence="8">
    <location>
        <begin position="1811"/>
        <end position="1980"/>
    </location>
</feature>
<evidence type="ECO:0000256" key="6">
    <source>
        <dbReference type="ARBA" id="ARBA00023274"/>
    </source>
</evidence>
<dbReference type="GO" id="GO:0034455">
    <property type="term" value="C:t-UTP complex"/>
    <property type="evidence" value="ECO:0007669"/>
    <property type="project" value="TreeGrafter"/>
</dbReference>
<comment type="subcellular location">
    <subcellularLocation>
        <location evidence="1 7">Nucleus</location>
        <location evidence="1 7">Nucleolus</location>
    </subcellularLocation>
</comment>
<dbReference type="InterPro" id="IPR040191">
    <property type="entry name" value="UTP10"/>
</dbReference>
<name>A0A078AM16_STYLE</name>
<dbReference type="OMA" id="YLLLMQS"/>
<evidence type="ECO:0000256" key="5">
    <source>
        <dbReference type="ARBA" id="ARBA00023242"/>
    </source>
</evidence>
<evidence type="ECO:0000256" key="4">
    <source>
        <dbReference type="ARBA" id="ARBA00022552"/>
    </source>
</evidence>
<protein>
    <recommendedName>
        <fullName evidence="7">HEAT repeat-containing protein 1</fullName>
    </recommendedName>
</protein>
<keyword evidence="3 7" id="KW-0690">Ribosome biogenesis</keyword>
<accession>A0A078AM16</accession>
<reference evidence="10 11" key="1">
    <citation type="submission" date="2014-06" db="EMBL/GenBank/DDBJ databases">
        <authorList>
            <person name="Swart Estienne"/>
        </authorList>
    </citation>
    <scope>NUCLEOTIDE SEQUENCE [LARGE SCALE GENOMIC DNA]</scope>
    <source>
        <strain evidence="10 11">130c</strain>
    </source>
</reference>
<dbReference type="Gene3D" id="1.25.10.10">
    <property type="entry name" value="Leucine-rich Repeat Variant"/>
    <property type="match status" value="1"/>
</dbReference>
<dbReference type="InterPro" id="IPR011989">
    <property type="entry name" value="ARM-like"/>
</dbReference>
<sequence>MTQQTSLAQQLNQLKIAQKDEVKLPSRTKLSFLFDIKQAANVDDQTLYYIALTGVRDLIKDFPQLQVHLVDYQSDILNEKSLQFYRGTQTQDALKEVEERLESLIKLFAPFLLHNATHRVIEYLVRIYEINAFHKETLLLSFLPYFETAFFIKLIQIINLKHDDFYQFLDQYAFKGQAIDKATLIKSLSRNDSLLFSKYSQFCFDLSEFLQQFNIMSEGFLHWKFYGAMIVEILKSQNGQTQTSLFNLLPFISKGMKSEIKDFKVSSLMAISQLACRKSLSAQYAQAFFKQVLQSIKDYSLRMEEDLVERGVLVLGLICQYQQIQVLEEKDVQTLLQITKITSILQKVNHQYDLSFLLRTITVTSLTKQGIDIKQVYQKVIQNLLNLKLAYILIESALVLCMQSEAHNDNCQDLLKLIKAQNQSDYNNVILFILKQSKDSKDKILGILQGHSADNLFSKFGEKEYSLLSALASQSKITKLNALKSIQENHKKLTSNERGLIKLSLVQMIQAAQEEELIISQVIQILAKLINDEQQESNDYDFEYLSQFHEQNLSTKRYSDSINGSVLELLVGLTVQTKDNQMQKQILLLSLKNVKTANVPVLFSIISKKHEISQNELIQELNTNQNSHDVLIILLRNFKQYTQSTDIAQIIKHQFESRSQQDKLSLAQDILKAIKSSIKVIPKELQIQILDQVLELLSKGINSMDNKLISLLIGYGLKLKHQSNSFDMNKLLGDIIKLFFQNDLKQYVSFLISFGVESKNAQKRKFAIMNLKEISKLSIITPAFMVMSTLIYLNDESSLVRMEAINLAKQLIVQSENLNQIEIFNNTQKPKSAKKQNDRQDFTPLKSKPLKSILKDLVAMGNEIITDKSQLQIVLSNSPHTKVIDQVVRHILDLPTITLKSKFVEILSLLTNFSLVFSMSLQEQLNKEFFQLKQGKTAEQELAYLYQIGSLIQQICKKQGSDMVEEHISSLLFPYLKIVFTLPLNYQHEDLVLNLLTKVVIRDNQINLKPANVSELLKYYLKSQVLIVSKLIRQQIKEAYINIKEETFSDKEILPILGEIKLNLQNKKKDHSQDLSQYEVLLELLGQIRVENDYQILQPLFHIVQFLSQAKQVDNQFYLIEVSNQVALQIVENKKNSKKNLGQNFDLILNVLNQSYENLKSEVNNRLENHRQSAFDPFKEFMMEIENKTENQNDENDGDSNQEFIGRFQIISSILNLVSQYELITSNNQVVTNKFMDRLSNMIIELTQNEKSHSSTGSNLVLQLFRFYLNQIVRILKQQGKRNQDQKQILSQFIDTLLMLQDFVTDIKMHYGFLEKVLIALEGKYTTFIVFVLLIHAKDQISVKENLQVDSLETNLIEKVIGDYLSPLKSLQLLEELLFFVTSLRLSETSNEFIKSRLLLVFNQDIVNKRMDDVFWCEQKYLIDNDKEARRLKYLTVYMLNNMISNSTQFQKQLAIITHTESKELKSSYQLFYQIYLSSAVFNKSVNNLLQNKEYIIDKKSKKSLKRLFGRVQDFQKNLNNLLSYEIQIDIVKKVLDFEDKQTLYLKTQSVQLLLNKTPQFSQGLSKIQEKELVSQFETLVQMSLKILQSQQEQGGAKQNNEKQSFTQALFSLIERTYSNLQSVETKRNILDLTIKYLKNAENYGFFLHSQLILNLVNIFEVQQLEILEHLPQYIDQIIAAFKRLDQSEESRDFFTDSFTKTVLKASLSVCVYFSKFMTPLQYQQILENVIVIPDNYENEVKQILEIIAQVSTQAAGLKVIFQALINCYDSVIIEEGIENKKYKNLSQIIIRFFDQLMKRVIQRMKKDFCQENYKKINLFFRSAFSITNNFHKNNQDDMKDFKEIELSVSRSFEQFVIKLNEDQLRLIIVKLTKWGFKSTKEDTSFHYNIHKTTQFFRAINTVLNGLKEFFVPLLPLYLEKLIDVLTVFGQSKISQGKKRTQSQFSFEYENIDSTHTMYDLMILACENIRLNFLYDNMAFIQNDTFEKLSEPLSNLSTLEVLGNQYLNFIEDSLKPTVLEIIERINNDDMWKKINNELFMHTRHTNPMIRLGTFRIIENLYMKLGERFLILLNDTIQFLSEGMEDENPDVEATARSIVQRIEQITGDSIHEYLK</sequence>
<evidence type="ECO:0000313" key="11">
    <source>
        <dbReference type="Proteomes" id="UP000039865"/>
    </source>
</evidence>
<dbReference type="GO" id="GO:0030515">
    <property type="term" value="F:snoRNA binding"/>
    <property type="evidence" value="ECO:0007669"/>
    <property type="project" value="TreeGrafter"/>
</dbReference>
<dbReference type="GO" id="GO:0045943">
    <property type="term" value="P:positive regulation of transcription by RNA polymerase I"/>
    <property type="evidence" value="ECO:0007669"/>
    <property type="project" value="TreeGrafter"/>
</dbReference>
<comment type="similarity">
    <text evidence="2 7">Belongs to the HEATR1/UTP10 family.</text>
</comment>
<dbReference type="GO" id="GO:0030686">
    <property type="term" value="C:90S preribosome"/>
    <property type="evidence" value="ECO:0007669"/>
    <property type="project" value="TreeGrafter"/>
</dbReference>
<keyword evidence="6 7" id="KW-0687">Ribonucleoprotein</keyword>
<dbReference type="Proteomes" id="UP000039865">
    <property type="component" value="Unassembled WGS sequence"/>
</dbReference>
<gene>
    <name evidence="10" type="primary">Contig2829.g3041</name>
    <name evidence="10" type="ORF">STYLEM_12461</name>
</gene>
<dbReference type="InParanoid" id="A0A078AM16"/>
<keyword evidence="11" id="KW-1185">Reference proteome</keyword>
<dbReference type="OrthoDB" id="432468at2759"/>
<evidence type="ECO:0000256" key="2">
    <source>
        <dbReference type="ARBA" id="ARBA00010559"/>
    </source>
</evidence>
<proteinExistence type="inferred from homology"/>
<evidence type="ECO:0000259" key="8">
    <source>
        <dbReference type="Pfam" id="PF08146"/>
    </source>
</evidence>
<dbReference type="InterPro" id="IPR012954">
    <property type="entry name" value="BP28_C_dom"/>
</dbReference>
<evidence type="ECO:0000256" key="1">
    <source>
        <dbReference type="ARBA" id="ARBA00004604"/>
    </source>
</evidence>
<organism evidence="10 11">
    <name type="scientific">Stylonychia lemnae</name>
    <name type="common">Ciliate</name>
    <dbReference type="NCBI Taxonomy" id="5949"/>
    <lineage>
        <taxon>Eukaryota</taxon>
        <taxon>Sar</taxon>
        <taxon>Alveolata</taxon>
        <taxon>Ciliophora</taxon>
        <taxon>Intramacronucleata</taxon>
        <taxon>Spirotrichea</taxon>
        <taxon>Stichotrichia</taxon>
        <taxon>Sporadotrichida</taxon>
        <taxon>Oxytrichidae</taxon>
        <taxon>Stylonychinae</taxon>
        <taxon>Stylonychia</taxon>
    </lineage>
</organism>